<evidence type="ECO:0000313" key="2">
    <source>
        <dbReference type="Proteomes" id="UP000509303"/>
    </source>
</evidence>
<evidence type="ECO:0000313" key="1">
    <source>
        <dbReference type="EMBL" id="QKW53056.1"/>
    </source>
</evidence>
<keyword evidence="2" id="KW-1185">Reference proteome</keyword>
<dbReference type="Proteomes" id="UP000509303">
    <property type="component" value="Chromosome"/>
</dbReference>
<sequence>MPFSRTTEAVSYASSIRGIRPLAPRVAMPAPGPVGGIATAGPAALWRVGSDEDLTWGG</sequence>
<protein>
    <submittedName>
        <fullName evidence="1">Uncharacterized protein</fullName>
    </submittedName>
</protein>
<organism evidence="1 2">
    <name type="scientific">Streptomyces buecherae</name>
    <dbReference type="NCBI Taxonomy" id="2763006"/>
    <lineage>
        <taxon>Bacteria</taxon>
        <taxon>Bacillati</taxon>
        <taxon>Actinomycetota</taxon>
        <taxon>Actinomycetes</taxon>
        <taxon>Kitasatosporales</taxon>
        <taxon>Streptomycetaceae</taxon>
        <taxon>Streptomyces</taxon>
    </lineage>
</organism>
<dbReference type="AlphaFoldDB" id="A0A7H8NF91"/>
<proteinExistence type="predicted"/>
<reference evidence="1 2" key="1">
    <citation type="submission" date="2020-06" db="EMBL/GenBank/DDBJ databases">
        <title>Genome mining for natural products.</title>
        <authorList>
            <person name="Zhang B."/>
            <person name="Shi J."/>
            <person name="Ge H."/>
        </authorList>
    </citation>
    <scope>NUCLEOTIDE SEQUENCE [LARGE SCALE GENOMIC DNA]</scope>
    <source>
        <strain evidence="1 2">NA00687</strain>
    </source>
</reference>
<name>A0A7H8NF91_9ACTN</name>
<accession>A0A7H8NF91</accession>
<gene>
    <name evidence="1" type="ORF">HUT08_29880</name>
</gene>
<dbReference type="EMBL" id="CP054929">
    <property type="protein sequence ID" value="QKW53056.1"/>
    <property type="molecule type" value="Genomic_DNA"/>
</dbReference>
<dbReference type="RefSeq" id="WP_176164766.1">
    <property type="nucleotide sequence ID" value="NZ_CP054929.1"/>
</dbReference>